<dbReference type="InterPro" id="IPR026284">
    <property type="entry name" value="A2MG_proteobact"/>
</dbReference>
<dbReference type="SUPFAM" id="SSF48239">
    <property type="entry name" value="Terpenoid cyclases/Protein prenyltransferases"/>
    <property type="match status" value="1"/>
</dbReference>
<dbReference type="GO" id="GO:0004866">
    <property type="term" value="F:endopeptidase inhibitor activity"/>
    <property type="evidence" value="ECO:0007669"/>
    <property type="project" value="InterPro"/>
</dbReference>
<dbReference type="Gene3D" id="3.50.4.10">
    <property type="entry name" value="Hepatocyte Growth Factor"/>
    <property type="match status" value="1"/>
</dbReference>
<dbReference type="InterPro" id="IPR021868">
    <property type="entry name" value="Alpha_2_Macroglob_MG3"/>
</dbReference>
<keyword evidence="9" id="KW-1185">Reference proteome</keyword>
<sequence length="1816" mass="194141">MVATGLFAAAPGEAAAQTSGQRDVVITKDGDYFGGDYKTLKNLDLDGCKTACTFDNQCKAFTYNSKSRWCFLKNSVGTLQSAAGATAGEIVVAPAVDRASLAARGKELSFLPADALASANRERLRLIEADRDPLLKNESTTQLAMEAAAAPSFVEGLDRWREILKRQPLANWAWQGLVDTATATGKFEQGDGPPRHRFSLLNAAINAYLTASTDAEKARALAGIGRYYEKKEDWKPAIHAYRMSVAAKADPFVVERLNTVVGAHGFRIVDHTVDNNAASPRICLVFSDQLSRKLTGSDHPGDYLSVQGGETLPVTATGNQLCVGGLEHGRSYHITARPGISATDGETLRKQVDLSVYVKDRDPTVRFTTSAYVVPAGGKTTISVVTVNVDTIDARVQRIGERGLADMLTQGQFLTNLSRWQINQISSQSGQDVWTGSVSVVRNTNTDVTTAIPIADMVPDLKPGVYVLTAQVANAMQTPDPFATQWFVVSDIGLSTFSGSNGFDIVARSLGSAAPLAGVTIDLVATNNQILGMGATDAQGHLRLPAGLMRGLGGDKPALLIARKDKDFVFLNLSDSPFDLTDRGVEGRAPAGAIDVFLTPDRGIYRVGDTAHFNALTRDKTGAAIAGLTLTAIVTRPDGVEHSRRTVSDFAAGGYAFDLSLSDKAMRGAWDVRLYTDPKKPAIGQTRFLVEDFEPQKLDFDISTPAKSFDPAMPPTIEVAARYLFGAPAAGLAVNGEVVVSASTAIAAYPGYSFGLDADKVTATRKPFTEAKTGPDGQAEVSIPPFDPPATTLPLTATLQLRVVDANGKPVEKISKLPLNESSERIGIKPRFSGAVAERSTAGFDVVAIDAAGQRVAARGLKWQLKQINVAFQWYENSGSWNYEPVETSKLVADGTVDVDAQDPVSLSVPVEWGGYELDVVDPSGRAIPASIRFDAGWYVAPTSVETPQIAEVSLDKHAYRIGETAKVRIESRFAGKAEIFVMDEGIIERTTADISAKGGEVELPVTKDWGTGAYVAAMVYRPMNLSEKLMPSRAIGIAYAKVDPGQRALTVAIEAPDTIRPRQLQTIGVTVDGIASGETAYVTLAAIDVGILNVTHFEPPSPQGYYFGQRRLGVAFRDLYSRLIDRTQGAPGTVRSGGDAGASYESPPPMNQLVSLYSGPVAVGADGHATITFDIPDFNGTMKLMAIAWSKSGVGEANRDMVVRDPIVIDVARPTFLAPGDTSRLAIDLTHVEGPTGPATLSVASDNSVVAFGGETEKTVSIAPTGQTRVLIPVSGQAIGDASIHVSLRMASGATFTKTVALSVRSNAPEIVQRSQVTLAARDGKLSLDPQLFTGFKPGTARATVSIIGAAHFDVAGIVQALDRYPYGCTEQLTSRALPLIYLDRMILAAGLGKGEDVKERVQQAISGVLANQSPSGSFGLWQPDSGDLWLDAYVTDFLTRAREAAYQVPQVSLKTALDNLKNSLAYLSDKPDWSAVAYAYYVLARNGSASIGDLRYYADNQLQTFPTPLAKAQLGAALALYGDRVRAERIFTTVVADLPKDNAEVERSDYGSPLRDDAAILTLAYETKIEGVSFKPLIEEINAAWAAYDDTSTQEDAWSLLAAHALLERYPPHLEVGGRIVDGPYSATIDASDLAKGFDIVNRGTSQQLASVTIFGVPEITPPASHNGFDITRKYYTLDGKPADPAKIKEGDRLVVVDEVTAIDTGPAHLMVNDPLPAGFAIDNPQILQSGDVAALDWLQLTSDTAHVEFRSDRFLAAVDVKPADPAVRRFAYIVRAIAPGSFVHPAATVENMYDPSRRGRTDAGRITVIGPLR</sequence>
<dbReference type="InterPro" id="IPR051802">
    <property type="entry name" value="YfhM-like"/>
</dbReference>
<keyword evidence="4" id="KW-1015">Disulfide bond</keyword>
<dbReference type="InterPro" id="IPR041462">
    <property type="entry name" value="Bact_A2M_MG6"/>
</dbReference>
<dbReference type="CDD" id="cd02891">
    <property type="entry name" value="A2M_like"/>
    <property type="match status" value="1"/>
</dbReference>
<dbReference type="PIRSF" id="PIRSF038980">
    <property type="entry name" value="A2M_bac"/>
    <property type="match status" value="1"/>
</dbReference>
<dbReference type="Pfam" id="PF01835">
    <property type="entry name" value="MG2"/>
    <property type="match status" value="1"/>
</dbReference>
<gene>
    <name evidence="8" type="ORF">J1C48_03310</name>
</gene>
<dbReference type="SMART" id="SM00223">
    <property type="entry name" value="APPLE"/>
    <property type="match status" value="1"/>
</dbReference>
<dbReference type="Pfam" id="PF07703">
    <property type="entry name" value="A2M_BRD"/>
    <property type="match status" value="1"/>
</dbReference>
<dbReference type="Pfam" id="PF17962">
    <property type="entry name" value="bMG6"/>
    <property type="match status" value="1"/>
</dbReference>
<evidence type="ECO:0000313" key="8">
    <source>
        <dbReference type="EMBL" id="MBO0661594.1"/>
    </source>
</evidence>
<reference evidence="8" key="1">
    <citation type="submission" date="2021-03" db="EMBL/GenBank/DDBJ databases">
        <title>Whole genome sequence of Jiella sp. CQZ9-1.</title>
        <authorList>
            <person name="Tuo L."/>
        </authorList>
    </citation>
    <scope>NUCLEOTIDE SEQUENCE</scope>
    <source>
        <strain evidence="8">CQZ9-1</strain>
    </source>
</reference>
<dbReference type="Pfam" id="PF17973">
    <property type="entry name" value="bMG10"/>
    <property type="match status" value="1"/>
</dbReference>
<evidence type="ECO:0000313" key="9">
    <source>
        <dbReference type="Proteomes" id="UP000664122"/>
    </source>
</evidence>
<dbReference type="GO" id="GO:0006508">
    <property type="term" value="P:proteolysis"/>
    <property type="evidence" value="ECO:0007669"/>
    <property type="project" value="InterPro"/>
</dbReference>
<dbReference type="Pfam" id="PF17972">
    <property type="entry name" value="bMG5"/>
    <property type="match status" value="1"/>
</dbReference>
<evidence type="ECO:0000256" key="3">
    <source>
        <dbReference type="ARBA" id="ARBA00022737"/>
    </source>
</evidence>
<dbReference type="InterPro" id="IPR011626">
    <property type="entry name" value="Alpha-macroglobulin_TED"/>
</dbReference>
<evidence type="ECO:0000259" key="7">
    <source>
        <dbReference type="SMART" id="SM01360"/>
    </source>
</evidence>
<organism evidence="8 9">
    <name type="scientific">Jiella flava</name>
    <dbReference type="NCBI Taxonomy" id="2816857"/>
    <lineage>
        <taxon>Bacteria</taxon>
        <taxon>Pseudomonadati</taxon>
        <taxon>Pseudomonadota</taxon>
        <taxon>Alphaproteobacteria</taxon>
        <taxon>Hyphomicrobiales</taxon>
        <taxon>Aurantimonadaceae</taxon>
        <taxon>Jiella</taxon>
    </lineage>
</organism>
<keyword evidence="2" id="KW-0732">Signal</keyword>
<dbReference type="InterPro" id="IPR001599">
    <property type="entry name" value="Macroglobln_a2"/>
</dbReference>
<feature type="domain" description="Alpha-2-macroglobulin bait region" evidence="6">
    <location>
        <begin position="951"/>
        <end position="1095"/>
    </location>
</feature>
<feature type="domain" description="Apple" evidence="5">
    <location>
        <begin position="26"/>
        <end position="89"/>
    </location>
</feature>
<dbReference type="SMART" id="SM01359">
    <property type="entry name" value="A2M_N_2"/>
    <property type="match status" value="1"/>
</dbReference>
<dbReference type="Gene3D" id="1.50.10.20">
    <property type="match status" value="1"/>
</dbReference>
<dbReference type="Pfam" id="PF07678">
    <property type="entry name" value="TED_complement"/>
    <property type="match status" value="1"/>
</dbReference>
<comment type="caution">
    <text evidence="8">The sequence shown here is derived from an EMBL/GenBank/DDBJ whole genome shotgun (WGS) entry which is preliminary data.</text>
</comment>
<dbReference type="Gene3D" id="2.60.40.1930">
    <property type="match status" value="1"/>
</dbReference>
<proteinExistence type="inferred from homology"/>
<evidence type="ECO:0000259" key="5">
    <source>
        <dbReference type="SMART" id="SM00223"/>
    </source>
</evidence>
<dbReference type="InterPro" id="IPR000177">
    <property type="entry name" value="Apple"/>
</dbReference>
<evidence type="ECO:0000256" key="1">
    <source>
        <dbReference type="ARBA" id="ARBA00010556"/>
    </source>
</evidence>
<evidence type="ECO:0000256" key="4">
    <source>
        <dbReference type="ARBA" id="ARBA00023157"/>
    </source>
</evidence>
<dbReference type="Pfam" id="PF00024">
    <property type="entry name" value="PAN_1"/>
    <property type="match status" value="1"/>
</dbReference>
<dbReference type="SMART" id="SM01360">
    <property type="entry name" value="A2M"/>
    <property type="match status" value="1"/>
</dbReference>
<dbReference type="InterPro" id="IPR047565">
    <property type="entry name" value="Alpha-macroglob_thiol-ester_cl"/>
</dbReference>
<dbReference type="Pfam" id="PF11974">
    <property type="entry name" value="bMG3"/>
    <property type="match status" value="1"/>
</dbReference>
<dbReference type="SUPFAM" id="SSF57414">
    <property type="entry name" value="Hairpin loop containing domain-like"/>
    <property type="match status" value="1"/>
</dbReference>
<dbReference type="InterPro" id="IPR041246">
    <property type="entry name" value="Bact_MG10"/>
</dbReference>
<name>A0A939JUN6_9HYPH</name>
<accession>A0A939JUN6</accession>
<dbReference type="GO" id="GO:0005615">
    <property type="term" value="C:extracellular space"/>
    <property type="evidence" value="ECO:0007669"/>
    <property type="project" value="InterPro"/>
</dbReference>
<dbReference type="Pfam" id="PF21142">
    <property type="entry name" value="A2M_bMG2"/>
    <property type="match status" value="1"/>
</dbReference>
<dbReference type="SMART" id="SM01419">
    <property type="entry name" value="Thiol-ester_cl"/>
    <property type="match status" value="1"/>
</dbReference>
<dbReference type="InterPro" id="IPR003609">
    <property type="entry name" value="Pan_app"/>
</dbReference>
<dbReference type="Proteomes" id="UP000664122">
    <property type="component" value="Unassembled WGS sequence"/>
</dbReference>
<dbReference type="InterPro" id="IPR008930">
    <property type="entry name" value="Terpenoid_cyclase/PrenylTrfase"/>
</dbReference>
<dbReference type="InterPro" id="IPR041203">
    <property type="entry name" value="Bact_A2M_MG5"/>
</dbReference>
<dbReference type="PANTHER" id="PTHR40094">
    <property type="entry name" value="ALPHA-2-MACROGLOBULIN HOMOLOG"/>
    <property type="match status" value="1"/>
</dbReference>
<dbReference type="InterPro" id="IPR049120">
    <property type="entry name" value="A2M_bMG2"/>
</dbReference>
<dbReference type="EMBL" id="JAFMPP010000002">
    <property type="protein sequence ID" value="MBO0661594.1"/>
    <property type="molecule type" value="Genomic_DNA"/>
</dbReference>
<dbReference type="InterPro" id="IPR002890">
    <property type="entry name" value="MG2"/>
</dbReference>
<comment type="similarity">
    <text evidence="1">Belongs to the protease inhibitor I39 (alpha-2-macroglobulin) family. Bacterial alpha-2-macroglobulin subfamily.</text>
</comment>
<evidence type="ECO:0000256" key="2">
    <source>
        <dbReference type="ARBA" id="ARBA00022729"/>
    </source>
</evidence>
<feature type="domain" description="Alpha-2-macroglobulin" evidence="7">
    <location>
        <begin position="1156"/>
        <end position="1244"/>
    </location>
</feature>
<protein>
    <submittedName>
        <fullName evidence="8">Alpha-2-macroglobulin family protein</fullName>
    </submittedName>
</protein>
<dbReference type="CDD" id="cd01100">
    <property type="entry name" value="APPLE_Factor_XI_like"/>
    <property type="match status" value="1"/>
</dbReference>
<keyword evidence="3" id="KW-0677">Repeat</keyword>
<evidence type="ECO:0000259" key="6">
    <source>
        <dbReference type="SMART" id="SM01359"/>
    </source>
</evidence>
<dbReference type="InterPro" id="IPR011625">
    <property type="entry name" value="A2M_N_BRD"/>
</dbReference>
<dbReference type="Pfam" id="PF00207">
    <property type="entry name" value="A2M"/>
    <property type="match status" value="1"/>
</dbReference>
<dbReference type="PANTHER" id="PTHR40094:SF1">
    <property type="entry name" value="UBIQUITIN DOMAIN-CONTAINING PROTEIN"/>
    <property type="match status" value="1"/>
</dbReference>